<gene>
    <name evidence="1" type="ORF">BC05F1_04484</name>
</gene>
<evidence type="ECO:0000313" key="2">
    <source>
        <dbReference type="Proteomes" id="UP000196052"/>
    </source>
</evidence>
<sequence length="9" mass="1056">MLSTVLTEY</sequence>
<dbReference type="EMBL" id="FMBE01000014">
    <property type="protein sequence ID" value="SCC55570.1"/>
    <property type="molecule type" value="Genomic_DNA"/>
</dbReference>
<proteinExistence type="predicted"/>
<organism evidence="1 2">
    <name type="scientific">Bacillus wiedmannii</name>
    <dbReference type="NCBI Taxonomy" id="1890302"/>
    <lineage>
        <taxon>Bacteria</taxon>
        <taxon>Bacillati</taxon>
        <taxon>Bacillota</taxon>
        <taxon>Bacilli</taxon>
        <taxon>Bacillales</taxon>
        <taxon>Bacillaceae</taxon>
        <taxon>Bacillus</taxon>
        <taxon>Bacillus cereus group</taxon>
    </lineage>
</organism>
<accession>A0A1C4FI14</accession>
<dbReference type="Proteomes" id="UP000196052">
    <property type="component" value="Unassembled WGS sequence"/>
</dbReference>
<name>A0A1C4FI14_9BACI</name>
<reference evidence="2" key="1">
    <citation type="submission" date="2016-08" db="EMBL/GenBank/DDBJ databases">
        <authorList>
            <person name="Loux V."/>
            <person name="Rue O."/>
        </authorList>
    </citation>
    <scope>NUCLEOTIDE SEQUENCE [LARGE SCALE GENOMIC DNA]</scope>
    <source>
        <strain evidence="2">INRA Bc05-F1</strain>
    </source>
</reference>
<evidence type="ECO:0000313" key="1">
    <source>
        <dbReference type="EMBL" id="SCC55570.1"/>
    </source>
</evidence>
<protein>
    <submittedName>
        <fullName evidence="1">Uncharacterized protein</fullName>
    </submittedName>
</protein>